<feature type="region of interest" description="Disordered" evidence="6">
    <location>
        <begin position="706"/>
        <end position="725"/>
    </location>
</feature>
<feature type="region of interest" description="Disordered" evidence="6">
    <location>
        <begin position="1265"/>
        <end position="1302"/>
    </location>
</feature>
<keyword evidence="3" id="KW-0862">Zinc</keyword>
<dbReference type="PROSITE" id="PS50089">
    <property type="entry name" value="ZF_RING_2"/>
    <property type="match status" value="1"/>
</dbReference>
<keyword evidence="5" id="KW-0175">Coiled coil</keyword>
<evidence type="ECO:0000256" key="6">
    <source>
        <dbReference type="SAM" id="MobiDB-lite"/>
    </source>
</evidence>
<evidence type="ECO:0000313" key="8">
    <source>
        <dbReference type="EMBL" id="CAG5131445.1"/>
    </source>
</evidence>
<feature type="region of interest" description="Disordered" evidence="6">
    <location>
        <begin position="1180"/>
        <end position="1207"/>
    </location>
</feature>
<reference evidence="8" key="1">
    <citation type="submission" date="2021-04" db="EMBL/GenBank/DDBJ databases">
        <authorList>
            <consortium name="Molecular Ecology Group"/>
        </authorList>
    </citation>
    <scope>NUCLEOTIDE SEQUENCE</scope>
</reference>
<dbReference type="GO" id="GO:0008270">
    <property type="term" value="F:zinc ion binding"/>
    <property type="evidence" value="ECO:0007669"/>
    <property type="project" value="UniProtKB-KW"/>
</dbReference>
<feature type="region of interest" description="Disordered" evidence="6">
    <location>
        <begin position="1010"/>
        <end position="1029"/>
    </location>
</feature>
<sequence length="1479" mass="163164">MKQTMETVTSATDTQSSTSNLLFCRACQSVYQQPKLLPCLHSFCRPCLVHAVTNGSDGSFIVCPLCSHKSQLPAIGVVGVPDNLFLNRMCQFRTPEFSQPVEDEDTVAEQSPASGQPFDRGLPAGRSTVNALEAIRNMNKLQTKRRTTQFQFYLKRMEHQLISQIDSKQTDDLFYTETDKAKAELKKILNNILHEVNVLKNIQELGKDAEINSLSPILLGSSVGMAEVALKKLHFDLEVPNTTIEEIVGDNFGVIRFNSEESKVFVPEVSDLGDFSVGNVTQLLAGTVNVAGNVESKGNFVKENEEPENVPTGKTPARRSADRRSRRHNTDLGLDKPDVKEFLAQFQNARENLRARRKEILERGRQASEDALPLGDEIYRRPRSTSRTGRVQSVDRAGLPVSSKRRATLPSGLTLQEVKSLNTAEPETLSPTLQEEVSPNGYDPTEKIQHGLEGDLSIGGLGQEDQFSLRKKLQISTYHQRTLVKQSSDPRYTRESPTSPEEVPSSERLYSGHSQFSNPSNTIFERRFSDQLNPLPLEETDDSLQYDRATTRPVRRAFSGAADRKAKIDFLRENWQKRKEILIQSEGFVSPDTTKQVVKPPSQVHLAEEKDDSKVTMPETVEATGQDNPSPPPVSSSDPKFESMHAIRSRVAQYRTELTKNNITDEQEVKAKTPDSPSSPISEHFRFDLPRQKYISQTQLSPVLKSPEAISPASQTVPSTNERVSPPIQPVSHSLTNQTALGIPAQQLKSQISTTQTASEIPTDLRNSHLYTSQTASERSTNETPSVTTYKTSISTNDVNSQIPINHHVPNVTTASANIQEKPSVSTLPFQTRLITATTATPVTRVTPVTSATLKTETSVITETPVTTETPVMTEITVTTETILVTTTTPTYSRYSKYQFKKVESLDIASMIAAMYSGNEKKIIHIDEQPPKTTSYTQSTITDTASIATGNTLPTESSRAVEPTSPTATRLTSAPSRYASRYQTESKSQLHLDDQPSKTTYSTHYTTTHAASTTAGNTSLPESSRAAEPITSTYRYASRYQTESKSPPTTEQNENQNQQNVFNKCEQTNRPEPENLVRQYRYTGMYSRYNNQATSSITTPAVTTTATAISGATSTYTPVESLNTRPRVTSTSAPTESTRSSIQSTLRHAESIHTRSSVELPANESPSISYGSQRVVLKDATSPMQTSPMNVIEKSKESMQQVPARPNRYGLYSRYSALSNSSDTTASTSIVTDIPKAAENSSSNSSPSMGEVNITTTVNQTKHLTESVPAPEQVTSAKLAQQNEEPTKESQLKPSRSRMRSRFTDGVNRRHTIEIGKEAIQSALKLYSKDEAEPVRQTALDPISESPVTTHTPVYIPYHSRLTDSSSKVGGSTNGTIPALVSSAEPLEASEIKDTIISYKIKASGVTTKIIPTSLEVIQEKSHFDQSQTPKAASDISPAPATPPSPTLLSLSPDEVAQKIKLREIARKKKERWRHMTIH</sequence>
<dbReference type="Pfam" id="PF00097">
    <property type="entry name" value="zf-C3HC4"/>
    <property type="match status" value="1"/>
</dbReference>
<evidence type="ECO:0000256" key="3">
    <source>
        <dbReference type="ARBA" id="ARBA00022833"/>
    </source>
</evidence>
<dbReference type="SMART" id="SM00184">
    <property type="entry name" value="RING"/>
    <property type="match status" value="1"/>
</dbReference>
<evidence type="ECO:0000256" key="2">
    <source>
        <dbReference type="ARBA" id="ARBA00022771"/>
    </source>
</evidence>
<feature type="compositionally biased region" description="Polar residues" evidence="6">
    <location>
        <begin position="947"/>
        <end position="987"/>
    </location>
</feature>
<feature type="domain" description="RING-type" evidence="7">
    <location>
        <begin position="24"/>
        <end position="67"/>
    </location>
</feature>
<dbReference type="OrthoDB" id="252722at2759"/>
<feature type="region of interest" description="Disordered" evidence="6">
    <location>
        <begin position="947"/>
        <end position="1001"/>
    </location>
</feature>
<feature type="compositionally biased region" description="Low complexity" evidence="6">
    <location>
        <begin position="495"/>
        <end position="507"/>
    </location>
</feature>
<feature type="region of interest" description="Disordered" evidence="6">
    <location>
        <begin position="592"/>
        <end position="640"/>
    </location>
</feature>
<feature type="region of interest" description="Disordered" evidence="6">
    <location>
        <begin position="299"/>
        <end position="336"/>
    </location>
</feature>
<dbReference type="InterPro" id="IPR013083">
    <property type="entry name" value="Znf_RING/FYVE/PHD"/>
</dbReference>
<evidence type="ECO:0000259" key="7">
    <source>
        <dbReference type="PROSITE" id="PS50089"/>
    </source>
</evidence>
<name>A0A8S3ZV66_9EUPU</name>
<keyword evidence="2 4" id="KW-0863">Zinc-finger</keyword>
<feature type="compositionally biased region" description="Polar residues" evidence="6">
    <location>
        <begin position="480"/>
        <end position="490"/>
    </location>
</feature>
<feature type="region of interest" description="Disordered" evidence="6">
    <location>
        <begin position="659"/>
        <end position="684"/>
    </location>
</feature>
<dbReference type="InterPro" id="IPR018957">
    <property type="entry name" value="Znf_C3HC4_RING-type"/>
</dbReference>
<dbReference type="InterPro" id="IPR001841">
    <property type="entry name" value="Znf_RING"/>
</dbReference>
<feature type="region of interest" description="Disordered" evidence="6">
    <location>
        <begin position="372"/>
        <end position="448"/>
    </location>
</feature>
<dbReference type="PROSITE" id="PS00518">
    <property type="entry name" value="ZF_RING_1"/>
    <property type="match status" value="1"/>
</dbReference>
<feature type="region of interest" description="Disordered" evidence="6">
    <location>
        <begin position="100"/>
        <end position="122"/>
    </location>
</feature>
<protein>
    <recommendedName>
        <fullName evidence="7">RING-type domain-containing protein</fullName>
    </recommendedName>
</protein>
<accession>A0A8S3ZV66</accession>
<feature type="compositionally biased region" description="Polar residues" evidence="6">
    <location>
        <begin position="411"/>
        <end position="437"/>
    </location>
</feature>
<dbReference type="Gene3D" id="3.30.40.10">
    <property type="entry name" value="Zinc/RING finger domain, C3HC4 (zinc finger)"/>
    <property type="match status" value="1"/>
</dbReference>
<organism evidence="8 9">
    <name type="scientific">Candidula unifasciata</name>
    <dbReference type="NCBI Taxonomy" id="100452"/>
    <lineage>
        <taxon>Eukaryota</taxon>
        <taxon>Metazoa</taxon>
        <taxon>Spiralia</taxon>
        <taxon>Lophotrochozoa</taxon>
        <taxon>Mollusca</taxon>
        <taxon>Gastropoda</taxon>
        <taxon>Heterobranchia</taxon>
        <taxon>Euthyneura</taxon>
        <taxon>Panpulmonata</taxon>
        <taxon>Eupulmonata</taxon>
        <taxon>Stylommatophora</taxon>
        <taxon>Helicina</taxon>
        <taxon>Helicoidea</taxon>
        <taxon>Geomitridae</taxon>
        <taxon>Candidula</taxon>
    </lineage>
</organism>
<evidence type="ECO:0000256" key="1">
    <source>
        <dbReference type="ARBA" id="ARBA00022723"/>
    </source>
</evidence>
<feature type="region of interest" description="Disordered" evidence="6">
    <location>
        <begin position="1124"/>
        <end position="1146"/>
    </location>
</feature>
<evidence type="ECO:0000256" key="4">
    <source>
        <dbReference type="PROSITE-ProRule" id="PRU00175"/>
    </source>
</evidence>
<dbReference type="InterPro" id="IPR047153">
    <property type="entry name" value="TRIM45/56/19-like"/>
</dbReference>
<dbReference type="SUPFAM" id="SSF57850">
    <property type="entry name" value="RING/U-box"/>
    <property type="match status" value="1"/>
</dbReference>
<keyword evidence="1" id="KW-0479">Metal-binding</keyword>
<evidence type="ECO:0000256" key="5">
    <source>
        <dbReference type="SAM" id="Coils"/>
    </source>
</evidence>
<evidence type="ECO:0000313" key="9">
    <source>
        <dbReference type="Proteomes" id="UP000678393"/>
    </source>
</evidence>
<gene>
    <name evidence="8" type="ORF">CUNI_LOCUS17003</name>
</gene>
<dbReference type="EMBL" id="CAJHNH020004668">
    <property type="protein sequence ID" value="CAG5131445.1"/>
    <property type="molecule type" value="Genomic_DNA"/>
</dbReference>
<proteinExistence type="predicted"/>
<dbReference type="InterPro" id="IPR017907">
    <property type="entry name" value="Znf_RING_CS"/>
</dbReference>
<feature type="region of interest" description="Disordered" evidence="6">
    <location>
        <begin position="480"/>
        <end position="512"/>
    </location>
</feature>
<dbReference type="Proteomes" id="UP000678393">
    <property type="component" value="Unassembled WGS sequence"/>
</dbReference>
<keyword evidence="9" id="KW-1185">Reference proteome</keyword>
<feature type="compositionally biased region" description="Basic and acidic residues" evidence="6">
    <location>
        <begin position="319"/>
        <end position="336"/>
    </location>
</feature>
<dbReference type="PANTHER" id="PTHR25462:SF291">
    <property type="entry name" value="E3 UBIQUITIN-PROTEIN LIGASE TRIM45"/>
    <property type="match status" value="1"/>
</dbReference>
<comment type="caution">
    <text evidence="8">The sequence shown here is derived from an EMBL/GenBank/DDBJ whole genome shotgun (WGS) entry which is preliminary data.</text>
</comment>
<dbReference type="GO" id="GO:0061630">
    <property type="term" value="F:ubiquitin protein ligase activity"/>
    <property type="evidence" value="ECO:0007669"/>
    <property type="project" value="TreeGrafter"/>
</dbReference>
<dbReference type="PANTHER" id="PTHR25462">
    <property type="entry name" value="BONUS, ISOFORM C-RELATED"/>
    <property type="match status" value="1"/>
</dbReference>
<feature type="coiled-coil region" evidence="5">
    <location>
        <begin position="339"/>
        <end position="370"/>
    </location>
</feature>
<feature type="compositionally biased region" description="Polar residues" evidence="6">
    <location>
        <begin position="712"/>
        <end position="723"/>
    </location>
</feature>
<feature type="region of interest" description="Disordered" evidence="6">
    <location>
        <begin position="1421"/>
        <end position="1452"/>
    </location>
</feature>
<feature type="compositionally biased region" description="Polar residues" evidence="6">
    <location>
        <begin position="1273"/>
        <end position="1284"/>
    </location>
</feature>